<organism evidence="4 5">
    <name type="scientific">Sphingobacterium gobiense</name>
    <dbReference type="NCBI Taxonomy" id="1382456"/>
    <lineage>
        <taxon>Bacteria</taxon>
        <taxon>Pseudomonadati</taxon>
        <taxon>Bacteroidota</taxon>
        <taxon>Sphingobacteriia</taxon>
        <taxon>Sphingobacteriales</taxon>
        <taxon>Sphingobacteriaceae</taxon>
        <taxon>Sphingobacterium</taxon>
    </lineage>
</organism>
<feature type="chain" id="PRO_5015643142" evidence="1">
    <location>
        <begin position="20"/>
        <end position="272"/>
    </location>
</feature>
<feature type="signal peptide" evidence="1">
    <location>
        <begin position="1"/>
        <end position="19"/>
    </location>
</feature>
<evidence type="ECO:0000313" key="5">
    <source>
        <dbReference type="Proteomes" id="UP000238642"/>
    </source>
</evidence>
<accession>A0A2S9JSB2</accession>
<reference evidence="4 5" key="1">
    <citation type="submission" date="2018-02" db="EMBL/GenBank/DDBJ databases">
        <title>The draft genome of Sphingobacterium gobiense H7.</title>
        <authorList>
            <person name="Li L."/>
            <person name="Liu L."/>
            <person name="Zhang X."/>
            <person name="Wang T."/>
            <person name="Liang L."/>
        </authorList>
    </citation>
    <scope>NUCLEOTIDE SEQUENCE [LARGE SCALE GENOMIC DNA]</scope>
    <source>
        <strain evidence="4 5">ACCC 05757</strain>
    </source>
</reference>
<dbReference type="InterPro" id="IPR037126">
    <property type="entry name" value="PdaC/RsiV-like_sf"/>
</dbReference>
<evidence type="ECO:0000259" key="2">
    <source>
        <dbReference type="Pfam" id="PF11738"/>
    </source>
</evidence>
<dbReference type="Gene3D" id="3.30.565.40">
    <property type="entry name" value="Fervidobacterium nodosum Rt17-B1 like"/>
    <property type="match status" value="1"/>
</dbReference>
<dbReference type="OrthoDB" id="594879at2"/>
<dbReference type="AlphaFoldDB" id="A0A2S9JSB2"/>
<evidence type="ECO:0000256" key="1">
    <source>
        <dbReference type="SAM" id="SignalP"/>
    </source>
</evidence>
<dbReference type="InterPro" id="IPR021729">
    <property type="entry name" value="DUF3298"/>
</dbReference>
<dbReference type="Pfam" id="PF11738">
    <property type="entry name" value="DUF3298"/>
    <property type="match status" value="1"/>
</dbReference>
<keyword evidence="1" id="KW-0732">Signal</keyword>
<proteinExistence type="predicted"/>
<feature type="domain" description="Deacetylase PdaC" evidence="3">
    <location>
        <begin position="68"/>
        <end position="158"/>
    </location>
</feature>
<evidence type="ECO:0000313" key="4">
    <source>
        <dbReference type="EMBL" id="PRD56176.1"/>
    </source>
</evidence>
<comment type="caution">
    <text evidence="4">The sequence shown here is derived from an EMBL/GenBank/DDBJ whole genome shotgun (WGS) entry which is preliminary data.</text>
</comment>
<dbReference type="RefSeq" id="WP_105722731.1">
    <property type="nucleotide sequence ID" value="NZ_PVBS01000001.1"/>
</dbReference>
<dbReference type="InterPro" id="IPR025303">
    <property type="entry name" value="PdaC"/>
</dbReference>
<dbReference type="Proteomes" id="UP000238642">
    <property type="component" value="Unassembled WGS sequence"/>
</dbReference>
<sequence length="272" mass="30645">MKRKLLFSMGLVATLSAYNCVNRNTSQEDTSAVQNSLAPVTDTLDYHMEAFKEISPYFSADGTALDTTYYAARYPVFSAAIDTLVREAIFVDGEHTPSQVAESFLGGFNEYAEEQINSDQPSFHAWFRNQDCEVVLNVPGFLTLKNAISEYTGGAHGIEIEIWSNYDIQNRSKLALTDLFQDTLALRQIVEHHFKKQEQLSDTSSYGSAYFFEDETFTLAENFGLTRAGLLFHYNPYEIKSYAEGPTTLIVPYHALTDVMTDKGKRLLKAIK</sequence>
<protein>
    <submittedName>
        <fullName evidence="4">DUF3298 domain-containing protein</fullName>
    </submittedName>
</protein>
<gene>
    <name evidence="4" type="ORF">C5749_02565</name>
</gene>
<name>A0A2S9JSB2_9SPHI</name>
<dbReference type="EMBL" id="PVBS01000001">
    <property type="protein sequence ID" value="PRD56176.1"/>
    <property type="molecule type" value="Genomic_DNA"/>
</dbReference>
<feature type="domain" description="DUF3298" evidence="2">
    <location>
        <begin position="178"/>
        <end position="253"/>
    </location>
</feature>
<dbReference type="Pfam" id="PF13739">
    <property type="entry name" value="PdaC"/>
    <property type="match status" value="1"/>
</dbReference>
<evidence type="ECO:0000259" key="3">
    <source>
        <dbReference type="Pfam" id="PF13739"/>
    </source>
</evidence>
<keyword evidence="5" id="KW-1185">Reference proteome</keyword>
<dbReference type="Gene3D" id="3.90.640.20">
    <property type="entry name" value="Heat-shock cognate protein, ATPase"/>
    <property type="match status" value="1"/>
</dbReference>